<evidence type="ECO:0000313" key="2">
    <source>
        <dbReference type="Proteomes" id="UP000324133"/>
    </source>
</evidence>
<proteinExistence type="predicted"/>
<dbReference type="PROSITE" id="PS51257">
    <property type="entry name" value="PROKAR_LIPOPROTEIN"/>
    <property type="match status" value="1"/>
</dbReference>
<name>A0A5B6TJ78_9BACT</name>
<organism evidence="1 2">
    <name type="scientific">Rufibacter hautae</name>
    <dbReference type="NCBI Taxonomy" id="2595005"/>
    <lineage>
        <taxon>Bacteria</taxon>
        <taxon>Pseudomonadati</taxon>
        <taxon>Bacteroidota</taxon>
        <taxon>Cytophagia</taxon>
        <taxon>Cytophagales</taxon>
        <taxon>Hymenobacteraceae</taxon>
        <taxon>Rufibacter</taxon>
    </lineage>
</organism>
<sequence length="354" mass="40132">MATYKIGLKYSFLWLLSLVLFSCVEPVDLKLPANVRSLVVEGLVTNEPGPYTVKLSMTSPYGRPTGLKDEELERAQVEISSSAGEREILMEHGLGIFKTSPSGMRGKVGEAYTLHVKLKDGRAYTSTAQLLTASPPVENIQLQFQKVPVKEGEDTPNYRYEVSVDVTDPARERNYYRWEWRGIFEVSTQPWDYEYWPPLGSGPIPMPKPCCKTCYIYDTTKVTEVGEDRLFDGNRYRQIIGYLPLTAENINVRYHLEVTQYSVSPEAYDFWRVFITQTRNTGSVLDPPPANPRGNLSSTTDPDETVYGFFGASAVTRNAIFINRSEVPVVPPLLKYPDDCLTMKYSTTIRPPFW</sequence>
<evidence type="ECO:0000313" key="1">
    <source>
        <dbReference type="EMBL" id="KAA3439540.1"/>
    </source>
</evidence>
<dbReference type="OrthoDB" id="922982at2"/>
<gene>
    <name evidence="1" type="ORF">FOA19_02305</name>
</gene>
<dbReference type="EMBL" id="VKKY01000001">
    <property type="protein sequence ID" value="KAA3439540.1"/>
    <property type="molecule type" value="Genomic_DNA"/>
</dbReference>
<dbReference type="RefSeq" id="WP_149089183.1">
    <property type="nucleotide sequence ID" value="NZ_VKKY01000001.1"/>
</dbReference>
<reference evidence="1 2" key="1">
    <citation type="submission" date="2019-07" db="EMBL/GenBank/DDBJ databases">
        <title>Rufibacter sp. nov., isolated from lake sediment.</title>
        <authorList>
            <person name="Qu J.-H."/>
        </authorList>
    </citation>
    <scope>NUCLEOTIDE SEQUENCE [LARGE SCALE GENOMIC DNA]</scope>
    <source>
        <strain evidence="1 2">NBS58-1</strain>
    </source>
</reference>
<accession>A0A5B6TJ78</accession>
<dbReference type="AlphaFoldDB" id="A0A5B6TJ78"/>
<protein>
    <submittedName>
        <fullName evidence="1">DUF4249 domain-containing protein</fullName>
    </submittedName>
</protein>
<dbReference type="Pfam" id="PF14054">
    <property type="entry name" value="DUF4249"/>
    <property type="match status" value="1"/>
</dbReference>
<dbReference type="Proteomes" id="UP000324133">
    <property type="component" value="Unassembled WGS sequence"/>
</dbReference>
<comment type="caution">
    <text evidence="1">The sequence shown here is derived from an EMBL/GenBank/DDBJ whole genome shotgun (WGS) entry which is preliminary data.</text>
</comment>
<keyword evidence="2" id="KW-1185">Reference proteome</keyword>
<dbReference type="InterPro" id="IPR025345">
    <property type="entry name" value="DUF4249"/>
</dbReference>